<dbReference type="CDD" id="cd06179">
    <property type="entry name" value="MFS_TRI12_like"/>
    <property type="match status" value="1"/>
</dbReference>
<evidence type="ECO:0000256" key="2">
    <source>
        <dbReference type="ARBA" id="ARBA00007520"/>
    </source>
</evidence>
<feature type="transmembrane region" description="Helical" evidence="8">
    <location>
        <begin position="244"/>
        <end position="265"/>
    </location>
</feature>
<evidence type="ECO:0000313" key="11">
    <source>
        <dbReference type="Proteomes" id="UP000005206"/>
    </source>
</evidence>
<evidence type="ECO:0000256" key="5">
    <source>
        <dbReference type="ARBA" id="ARBA00023136"/>
    </source>
</evidence>
<feature type="region of interest" description="Disordered" evidence="7">
    <location>
        <begin position="1"/>
        <end position="31"/>
    </location>
</feature>
<keyword evidence="6" id="KW-0325">Glycoprotein</keyword>
<dbReference type="Gene3D" id="1.20.1250.20">
    <property type="entry name" value="MFS general substrate transporter like domains"/>
    <property type="match status" value="1"/>
</dbReference>
<keyword evidence="4 8" id="KW-1133">Transmembrane helix</keyword>
<feature type="transmembrane region" description="Helical" evidence="8">
    <location>
        <begin position="405"/>
        <end position="425"/>
    </location>
</feature>
<name>C7ZES4_FUSV7</name>
<feature type="transmembrane region" description="Helical" evidence="8">
    <location>
        <begin position="347"/>
        <end position="373"/>
    </location>
</feature>
<dbReference type="Gene3D" id="3.90.180.10">
    <property type="entry name" value="Medium-chain alcohol dehydrogenases, catalytic domain"/>
    <property type="match status" value="1"/>
</dbReference>
<evidence type="ECO:0000256" key="6">
    <source>
        <dbReference type="ARBA" id="ARBA00023180"/>
    </source>
</evidence>
<dbReference type="PANTHER" id="PTHR23501">
    <property type="entry name" value="MAJOR FACILITATOR SUPERFAMILY"/>
    <property type="match status" value="1"/>
</dbReference>
<evidence type="ECO:0000256" key="8">
    <source>
        <dbReference type="SAM" id="Phobius"/>
    </source>
</evidence>
<feature type="transmembrane region" description="Helical" evidence="8">
    <location>
        <begin position="522"/>
        <end position="541"/>
    </location>
</feature>
<keyword evidence="11" id="KW-1185">Reference proteome</keyword>
<sequence>MSDIKADDIQLEHAPGTTRPSGAADYDAGDSSSFHETYRLSVRTYMVLTTMAFAWGTCTMANIGPSTTYSYAVKALGGESISTWIPNASLFPIIGLQPIWAVQGSLADRFGKKWFILSGGVAGVIGNAVAGSAKSTEVIIAGQALNGLGSSLYLLVIPSGMEIVPASHRSFAQGFMGSVNGIVSIMILLVSGTFARASSSGWRWVYYFNGIFFGVVGVFLFVFYDPPPTKLRRENTTGQALKSIDFAGVALFLCGIIPLVVALVWGGHTYPWDSPRVVALLVLGCLFLVGFGVYEKYGRSDGLLDHRFFLERNYPLVLSVAFVDGMLLYGVNAFLPQQVGGLFTHDPIMVSVYLLPLNLCVIGGIMSSTYVLGVLKHYRILLISSLVLIALFCGLLALVNADRAVMLLVFTGFIGLGVGVTTALPNVVLTYAVPPHLIGLGGTIGITIFATINGNYMSSHRIPDVTQAVVNAGLPVSSVEEFVAVFLNGNSSALTTIAGVTPSVIKAAEHGLEKVTAESFKFVWIANAVIAVVTVMLTCFLQSVTHHMTGHVVAPLEQVDPECKFFKAGGDISHVYILAKTEQYVDAIARICAPFRKACTIVQADISLYGTEFMSKSMTFSWDWLGSAAYHRTNLEGYHKVFTTLSRLMDERKLVLTPGKRHKLTLAGLKEAHRQIESKTTVGKEMPHRFYDSGSSLKFYSEDVVFHNQNNTVYHGGDEMWAWMKKLFGVFECIHHDWVQFLEIERDDGISQICTQNIRNLWLRGNKERKPTVSVPVTMIAIIGKSNDEKTLEGLHFKEVWLYWNTALLLPFLPKEAVVFKMENILHANEE</sequence>
<accession>C7ZES4</accession>
<dbReference type="PANTHER" id="PTHR23501:SF102">
    <property type="entry name" value="DRUG TRANSPORTER, PUTATIVE (AFU_ORTHOLOGUE AFUA_3G08530)-RELATED"/>
    <property type="match status" value="1"/>
</dbReference>
<dbReference type="PROSITE" id="PS50850">
    <property type="entry name" value="MFS"/>
    <property type="match status" value="1"/>
</dbReference>
<dbReference type="SUPFAM" id="SSF54427">
    <property type="entry name" value="NTF2-like"/>
    <property type="match status" value="1"/>
</dbReference>
<dbReference type="InterPro" id="IPR032710">
    <property type="entry name" value="NTF2-like_dom_sf"/>
</dbReference>
<evidence type="ECO:0000256" key="3">
    <source>
        <dbReference type="ARBA" id="ARBA00022692"/>
    </source>
</evidence>
<dbReference type="KEGG" id="nhe:NECHADRAFT_86247"/>
<dbReference type="OrthoDB" id="2587356at2759"/>
<feature type="transmembrane region" description="Helical" evidence="8">
    <location>
        <begin position="380"/>
        <end position="399"/>
    </location>
</feature>
<dbReference type="eggNOG" id="KOG0254">
    <property type="taxonomic scope" value="Eukaryota"/>
</dbReference>
<dbReference type="Pfam" id="PF07690">
    <property type="entry name" value="MFS_1"/>
    <property type="match status" value="1"/>
</dbReference>
<feature type="transmembrane region" description="Helical" evidence="8">
    <location>
        <begin position="45"/>
        <end position="64"/>
    </location>
</feature>
<dbReference type="STRING" id="660122.C7ZES4"/>
<dbReference type="AlphaFoldDB" id="C7ZES4"/>
<keyword evidence="5 8" id="KW-0472">Membrane</keyword>
<comment type="similarity">
    <text evidence="2">Belongs to the major facilitator superfamily. TCR/Tet family.</text>
</comment>
<evidence type="ECO:0000256" key="7">
    <source>
        <dbReference type="SAM" id="MobiDB-lite"/>
    </source>
</evidence>
<feature type="compositionally biased region" description="Basic and acidic residues" evidence="7">
    <location>
        <begin position="1"/>
        <end position="11"/>
    </location>
</feature>
<dbReference type="Pfam" id="PF13602">
    <property type="entry name" value="ADH_zinc_N_2"/>
    <property type="match status" value="1"/>
</dbReference>
<dbReference type="InterPro" id="IPR036259">
    <property type="entry name" value="MFS_trans_sf"/>
</dbReference>
<evidence type="ECO:0000256" key="4">
    <source>
        <dbReference type="ARBA" id="ARBA00022989"/>
    </source>
</evidence>
<dbReference type="GO" id="GO:0022857">
    <property type="term" value="F:transmembrane transporter activity"/>
    <property type="evidence" value="ECO:0007669"/>
    <property type="project" value="InterPro"/>
</dbReference>
<feature type="transmembrane region" description="Helical" evidence="8">
    <location>
        <begin position="139"/>
        <end position="157"/>
    </location>
</feature>
<feature type="transmembrane region" description="Helical" evidence="8">
    <location>
        <begin position="277"/>
        <end position="294"/>
    </location>
</feature>
<feature type="transmembrane region" description="Helical" evidence="8">
    <location>
        <begin position="114"/>
        <end position="133"/>
    </location>
</feature>
<dbReference type="SUPFAM" id="SSF103473">
    <property type="entry name" value="MFS general substrate transporter"/>
    <property type="match status" value="1"/>
</dbReference>
<dbReference type="InParanoid" id="C7ZES4"/>
<organism evidence="10 11">
    <name type="scientific">Fusarium vanettenii (strain ATCC MYA-4622 / CBS 123669 / FGSC 9596 / NRRL 45880 / 77-13-4)</name>
    <name type="common">Fusarium solani subsp. pisi</name>
    <dbReference type="NCBI Taxonomy" id="660122"/>
    <lineage>
        <taxon>Eukaryota</taxon>
        <taxon>Fungi</taxon>
        <taxon>Dikarya</taxon>
        <taxon>Ascomycota</taxon>
        <taxon>Pezizomycotina</taxon>
        <taxon>Sordariomycetes</taxon>
        <taxon>Hypocreomycetidae</taxon>
        <taxon>Hypocreales</taxon>
        <taxon>Nectriaceae</taxon>
        <taxon>Fusarium</taxon>
        <taxon>Fusarium solani species complex</taxon>
        <taxon>Fusarium vanettenii</taxon>
    </lineage>
</organism>
<dbReference type="OMA" id="WSYYLNA"/>
<protein>
    <recommendedName>
        <fullName evidence="9">Major facilitator superfamily (MFS) profile domain-containing protein</fullName>
    </recommendedName>
</protein>
<dbReference type="VEuPathDB" id="FungiDB:NECHADRAFT_86247"/>
<evidence type="ECO:0000256" key="1">
    <source>
        <dbReference type="ARBA" id="ARBA00004141"/>
    </source>
</evidence>
<feature type="transmembrane region" description="Helical" evidence="8">
    <location>
        <begin position="178"/>
        <end position="198"/>
    </location>
</feature>
<feature type="domain" description="Major facilitator superfamily (MFS) profile" evidence="9">
    <location>
        <begin position="42"/>
        <end position="546"/>
    </location>
</feature>
<gene>
    <name evidence="10" type="ORF">NECHADRAFT_86247</name>
</gene>
<feature type="transmembrane region" description="Helical" evidence="8">
    <location>
        <begin position="204"/>
        <end position="224"/>
    </location>
</feature>
<dbReference type="RefSeq" id="XP_003043140.1">
    <property type="nucleotide sequence ID" value="XM_003043094.1"/>
</dbReference>
<dbReference type="GO" id="GO:0005886">
    <property type="term" value="C:plasma membrane"/>
    <property type="evidence" value="ECO:0007669"/>
    <property type="project" value="TreeGrafter"/>
</dbReference>
<feature type="transmembrane region" description="Helical" evidence="8">
    <location>
        <begin position="437"/>
        <end position="456"/>
    </location>
</feature>
<dbReference type="InterPro" id="IPR011701">
    <property type="entry name" value="MFS"/>
</dbReference>
<dbReference type="InterPro" id="IPR053791">
    <property type="entry name" value="MFS_Tri12-like"/>
</dbReference>
<dbReference type="HOGENOM" id="CLU_341334_0_0_1"/>
<feature type="transmembrane region" description="Helical" evidence="8">
    <location>
        <begin position="314"/>
        <end position="335"/>
    </location>
</feature>
<dbReference type="Proteomes" id="UP000005206">
    <property type="component" value="Chromosome 11"/>
</dbReference>
<keyword evidence="3 8" id="KW-0812">Transmembrane</keyword>
<reference evidence="10 11" key="1">
    <citation type="journal article" date="2009" name="PLoS Genet.">
        <title>The genome of Nectria haematococca: contribution of supernumerary chromosomes to gene expansion.</title>
        <authorList>
            <person name="Coleman J.J."/>
            <person name="Rounsley S.D."/>
            <person name="Rodriguez-Carres M."/>
            <person name="Kuo A."/>
            <person name="Wasmann C.C."/>
            <person name="Grimwood J."/>
            <person name="Schmutz J."/>
            <person name="Taga M."/>
            <person name="White G.J."/>
            <person name="Zhou S."/>
            <person name="Schwartz D.C."/>
            <person name="Freitag M."/>
            <person name="Ma L.J."/>
            <person name="Danchin E.G."/>
            <person name="Henrissat B."/>
            <person name="Coutinho P.M."/>
            <person name="Nelson D.R."/>
            <person name="Straney D."/>
            <person name="Napoli C.A."/>
            <person name="Barker B.M."/>
            <person name="Gribskov M."/>
            <person name="Rep M."/>
            <person name="Kroken S."/>
            <person name="Molnar I."/>
            <person name="Rensing C."/>
            <person name="Kennell J.C."/>
            <person name="Zamora J."/>
            <person name="Farman M.L."/>
            <person name="Selker E.U."/>
            <person name="Salamov A."/>
            <person name="Shapiro H."/>
            <person name="Pangilinan J."/>
            <person name="Lindquist E."/>
            <person name="Lamers C."/>
            <person name="Grigoriev I.V."/>
            <person name="Geiser D.M."/>
            <person name="Covert S.F."/>
            <person name="Temporini E."/>
            <person name="Vanetten H.D."/>
        </authorList>
    </citation>
    <scope>NUCLEOTIDE SEQUENCE [LARGE SCALE GENOMIC DNA]</scope>
    <source>
        <strain evidence="11">ATCC MYA-4622 / CBS 123669 / FGSC 9596 / NRRL 45880 / 77-13-4</strain>
    </source>
</reference>
<dbReference type="EMBL" id="GG698922">
    <property type="protein sequence ID" value="EEU37427.1"/>
    <property type="molecule type" value="Genomic_DNA"/>
</dbReference>
<comment type="subcellular location">
    <subcellularLocation>
        <location evidence="1">Membrane</location>
        <topology evidence="1">Multi-pass membrane protein</topology>
    </subcellularLocation>
</comment>
<dbReference type="Gene3D" id="3.40.50.720">
    <property type="entry name" value="NAD(P)-binding Rossmann-like Domain"/>
    <property type="match status" value="1"/>
</dbReference>
<dbReference type="InterPro" id="IPR020846">
    <property type="entry name" value="MFS_dom"/>
</dbReference>
<proteinExistence type="inferred from homology"/>
<evidence type="ECO:0000313" key="10">
    <source>
        <dbReference type="EMBL" id="EEU37427.1"/>
    </source>
</evidence>
<evidence type="ECO:0000259" key="9">
    <source>
        <dbReference type="PROSITE" id="PS50850"/>
    </source>
</evidence>
<dbReference type="GeneID" id="9665245"/>